<proteinExistence type="predicted"/>
<evidence type="ECO:0000313" key="5">
    <source>
        <dbReference type="Proteomes" id="UP000321721"/>
    </source>
</evidence>
<dbReference type="EMBL" id="VOOS01000001">
    <property type="protein sequence ID" value="TXB67125.1"/>
    <property type="molecule type" value="Genomic_DNA"/>
</dbReference>
<comment type="caution">
    <text evidence="4">The sequence shown here is derived from an EMBL/GenBank/DDBJ whole genome shotgun (WGS) entry which is preliminary data.</text>
</comment>
<name>A0A5C6RYT0_9FLAO</name>
<keyword evidence="5" id="KW-1185">Reference proteome</keyword>
<dbReference type="InterPro" id="IPR001647">
    <property type="entry name" value="HTH_TetR"/>
</dbReference>
<dbReference type="InterPro" id="IPR009057">
    <property type="entry name" value="Homeodomain-like_sf"/>
</dbReference>
<dbReference type="AlphaFoldDB" id="A0A5C6RYT0"/>
<sequence>MEVLIPKITIQVNEKIYIKNPESSDLGRRIVEGSIDLINEIGFEAFTFRKLGVELQSTEASIYRYFESKHKLLLYLISWYWHWMEYKVVFGLANIESPYERLTKAIRILTEEITEDSNFSHINEIKLNKIVISESSKAYLTKCVDQENEIGSYSVFKQLVERISDIILEINPKYNYPHMLVSTIIEGAHLQRYFAEHLPRLTDVSEEEDLITSFYDELVLKAIK</sequence>
<dbReference type="PROSITE" id="PS50977">
    <property type="entry name" value="HTH_TETR_2"/>
    <property type="match status" value="1"/>
</dbReference>
<evidence type="ECO:0000259" key="3">
    <source>
        <dbReference type="PROSITE" id="PS50977"/>
    </source>
</evidence>
<keyword evidence="1 2" id="KW-0238">DNA-binding</keyword>
<dbReference type="OrthoDB" id="649282at2"/>
<feature type="DNA-binding region" description="H-T-H motif" evidence="2">
    <location>
        <begin position="47"/>
        <end position="66"/>
    </location>
</feature>
<evidence type="ECO:0000256" key="1">
    <source>
        <dbReference type="ARBA" id="ARBA00023125"/>
    </source>
</evidence>
<reference evidence="4 5" key="1">
    <citation type="submission" date="2019-08" db="EMBL/GenBank/DDBJ databases">
        <title>Genome of Vicingus serpentipes NCIMB 15042.</title>
        <authorList>
            <person name="Bowman J.P."/>
        </authorList>
    </citation>
    <scope>NUCLEOTIDE SEQUENCE [LARGE SCALE GENOMIC DNA]</scope>
    <source>
        <strain evidence="4 5">NCIMB 15042</strain>
    </source>
</reference>
<feature type="domain" description="HTH tetR-type" evidence="3">
    <location>
        <begin position="24"/>
        <end position="84"/>
    </location>
</feature>
<dbReference type="Gene3D" id="1.10.357.10">
    <property type="entry name" value="Tetracycline Repressor, domain 2"/>
    <property type="match status" value="1"/>
</dbReference>
<dbReference type="GO" id="GO:0003677">
    <property type="term" value="F:DNA binding"/>
    <property type="evidence" value="ECO:0007669"/>
    <property type="project" value="UniProtKB-UniRule"/>
</dbReference>
<dbReference type="Proteomes" id="UP000321721">
    <property type="component" value="Unassembled WGS sequence"/>
</dbReference>
<protein>
    <submittedName>
        <fullName evidence="4">TetR/AcrR family transcriptional regulator</fullName>
    </submittedName>
</protein>
<accession>A0A5C6RYT0</accession>
<organism evidence="4 5">
    <name type="scientific">Vicingus serpentipes</name>
    <dbReference type="NCBI Taxonomy" id="1926625"/>
    <lineage>
        <taxon>Bacteria</taxon>
        <taxon>Pseudomonadati</taxon>
        <taxon>Bacteroidota</taxon>
        <taxon>Flavobacteriia</taxon>
        <taxon>Flavobacteriales</taxon>
        <taxon>Vicingaceae</taxon>
        <taxon>Vicingus</taxon>
    </lineage>
</organism>
<gene>
    <name evidence="4" type="ORF">FRY74_02765</name>
</gene>
<evidence type="ECO:0000313" key="4">
    <source>
        <dbReference type="EMBL" id="TXB67125.1"/>
    </source>
</evidence>
<evidence type="ECO:0000256" key="2">
    <source>
        <dbReference type="PROSITE-ProRule" id="PRU00335"/>
    </source>
</evidence>
<dbReference type="SUPFAM" id="SSF46689">
    <property type="entry name" value="Homeodomain-like"/>
    <property type="match status" value="1"/>
</dbReference>
<dbReference type="Pfam" id="PF00440">
    <property type="entry name" value="TetR_N"/>
    <property type="match status" value="1"/>
</dbReference>